<dbReference type="Proteomes" id="UP000324800">
    <property type="component" value="Unassembled WGS sequence"/>
</dbReference>
<proteinExistence type="predicted"/>
<name>A0A5J4VIK5_9EUKA</name>
<organism evidence="1 2">
    <name type="scientific">Streblomastix strix</name>
    <dbReference type="NCBI Taxonomy" id="222440"/>
    <lineage>
        <taxon>Eukaryota</taxon>
        <taxon>Metamonada</taxon>
        <taxon>Preaxostyla</taxon>
        <taxon>Oxymonadida</taxon>
        <taxon>Streblomastigidae</taxon>
        <taxon>Streblomastix</taxon>
    </lineage>
</organism>
<gene>
    <name evidence="1" type="ORF">EZS28_022176</name>
</gene>
<evidence type="ECO:0000313" key="2">
    <source>
        <dbReference type="Proteomes" id="UP000324800"/>
    </source>
</evidence>
<dbReference type="AlphaFoldDB" id="A0A5J4VIK5"/>
<accession>A0A5J4VIK5</accession>
<feature type="non-terminal residue" evidence="1">
    <location>
        <position position="216"/>
    </location>
</feature>
<dbReference type="EMBL" id="SNRW01006858">
    <property type="protein sequence ID" value="KAA6382294.1"/>
    <property type="molecule type" value="Genomic_DNA"/>
</dbReference>
<sequence length="216" mass="25275">MRNRTKTIDQLLMMDLGLEKDVHKDDRPKKTGITQLIKEIDQPNREANPNQDKVSNINKMQTKFSMSPIRNYELTLEVRISKKVMKSYTTPKGWGVTLELQTGDILIKHGERNQEQRRWTNDIKRIKAIYLGLFRYRQIFRGLEENSQAISITENTNTDSIYSENLKLDNRHTKQVEYPGRLFSKERNIHSPVLSVVDNTNTGFVRNRGKQTRGQI</sequence>
<reference evidence="1 2" key="1">
    <citation type="submission" date="2019-03" db="EMBL/GenBank/DDBJ databases">
        <title>Single cell metagenomics reveals metabolic interactions within the superorganism composed of flagellate Streblomastix strix and complex community of Bacteroidetes bacteria on its surface.</title>
        <authorList>
            <person name="Treitli S.C."/>
            <person name="Kolisko M."/>
            <person name="Husnik F."/>
            <person name="Keeling P."/>
            <person name="Hampl V."/>
        </authorList>
    </citation>
    <scope>NUCLEOTIDE SEQUENCE [LARGE SCALE GENOMIC DNA]</scope>
    <source>
        <strain evidence="1">ST1C</strain>
    </source>
</reference>
<comment type="caution">
    <text evidence="1">The sequence shown here is derived from an EMBL/GenBank/DDBJ whole genome shotgun (WGS) entry which is preliminary data.</text>
</comment>
<protein>
    <submittedName>
        <fullName evidence="1">Uncharacterized protein</fullName>
    </submittedName>
</protein>
<evidence type="ECO:0000313" key="1">
    <source>
        <dbReference type="EMBL" id="KAA6382294.1"/>
    </source>
</evidence>